<organism evidence="2 3">
    <name type="scientific">Agrocybe pediades</name>
    <dbReference type="NCBI Taxonomy" id="84607"/>
    <lineage>
        <taxon>Eukaryota</taxon>
        <taxon>Fungi</taxon>
        <taxon>Dikarya</taxon>
        <taxon>Basidiomycota</taxon>
        <taxon>Agaricomycotina</taxon>
        <taxon>Agaricomycetes</taxon>
        <taxon>Agaricomycetidae</taxon>
        <taxon>Agaricales</taxon>
        <taxon>Agaricineae</taxon>
        <taxon>Strophariaceae</taxon>
        <taxon>Agrocybe</taxon>
    </lineage>
</organism>
<dbReference type="PANTHER" id="PTHR13593:SF148">
    <property type="entry name" value="PHOSPHATIDYLINOSITOL-SPECIFIC PHOSPHOLIPASE C X DOMAIN-CONTAINING PROTEIN"/>
    <property type="match status" value="1"/>
</dbReference>
<dbReference type="SUPFAM" id="SSF51695">
    <property type="entry name" value="PLC-like phosphodiesterases"/>
    <property type="match status" value="1"/>
</dbReference>
<dbReference type="InterPro" id="IPR051057">
    <property type="entry name" value="PI-PLC_domain"/>
</dbReference>
<dbReference type="InterPro" id="IPR017946">
    <property type="entry name" value="PLC-like_Pdiesterase_TIM-brl"/>
</dbReference>
<name>A0A8H4QPT8_9AGAR</name>
<protein>
    <recommendedName>
        <fullName evidence="1">Phosphatidylinositol-specific phospholipase C X domain-containing protein</fullName>
    </recommendedName>
</protein>
<dbReference type="AlphaFoldDB" id="A0A8H4QPT8"/>
<comment type="caution">
    <text evidence="2">The sequence shown here is derived from an EMBL/GenBank/DDBJ whole genome shotgun (WGS) entry which is preliminary data.</text>
</comment>
<feature type="domain" description="Phosphatidylinositol-specific phospholipase C X" evidence="1">
    <location>
        <begin position="161"/>
        <end position="328"/>
    </location>
</feature>
<dbReference type="SMART" id="SM00148">
    <property type="entry name" value="PLCXc"/>
    <property type="match status" value="1"/>
</dbReference>
<dbReference type="PROSITE" id="PS50007">
    <property type="entry name" value="PIPLC_X_DOMAIN"/>
    <property type="match status" value="1"/>
</dbReference>
<keyword evidence="3" id="KW-1185">Reference proteome</keyword>
<dbReference type="Gene3D" id="3.20.20.190">
    <property type="entry name" value="Phosphatidylinositol (PI) phosphodiesterase"/>
    <property type="match status" value="1"/>
</dbReference>
<evidence type="ECO:0000313" key="3">
    <source>
        <dbReference type="Proteomes" id="UP000521872"/>
    </source>
</evidence>
<dbReference type="GO" id="GO:0006629">
    <property type="term" value="P:lipid metabolic process"/>
    <property type="evidence" value="ECO:0007669"/>
    <property type="project" value="InterPro"/>
</dbReference>
<dbReference type="EMBL" id="JAACJL010000044">
    <property type="protein sequence ID" value="KAF4614784.1"/>
    <property type="molecule type" value="Genomic_DNA"/>
</dbReference>
<evidence type="ECO:0000259" key="1">
    <source>
        <dbReference type="SMART" id="SM00148"/>
    </source>
</evidence>
<dbReference type="Proteomes" id="UP000521872">
    <property type="component" value="Unassembled WGS sequence"/>
</dbReference>
<sequence length="519" mass="57982">MIITIRNLTSNAITAHTYLSQPSKFSARFHHNKDATKPASDDPTSSSEFTLRPLEDFTTELPKGFTRELGLRRDGVDPRDLSGLNTPAIEKKGLLENKEWHIHPEDFKIRFSMSLGASWQVVPVPDHCPWRIYTRRITQGHHKLLILGRRNLGSFLSELPDRLPLSSVVLPGTHDTMAFHGWPISQCQSPSTLLSTQLLGGIRIIDIRLAVIPPPSPVPDNISRQLIAYHGLWPQKTSFVTILHDIHTFLTSPIGSKETIVMSIKQEDFAVTPSPFFSQMVRETIIKSAGGWDDSKPSKTGISRGMWFLENRIPTLREVRGKVVMFSRFGGNGAGWERGLEGIGIHPTTWPDSAKEGFEWELKGTLVRTQDWYGIPTFFSIPEKVRLATANLIPPSDTSQPILPITYFSAASFPLAFPPTVAKGFGWPKWGLGIEGVNSRLGAWLLDQLGGSQQSAVQIARSDGCEDEKLRKNKEAVAEEPRIRGWTFLDYYAEPEGGDIVPLLVECNYRGRKSGEEGW</sequence>
<dbReference type="GO" id="GO:0008081">
    <property type="term" value="F:phosphoric diester hydrolase activity"/>
    <property type="evidence" value="ECO:0007669"/>
    <property type="project" value="InterPro"/>
</dbReference>
<dbReference type="InterPro" id="IPR000909">
    <property type="entry name" value="PLipase_C_PInositol-sp_X_dom"/>
</dbReference>
<proteinExistence type="predicted"/>
<accession>A0A8H4QPT8</accession>
<gene>
    <name evidence="2" type="ORF">D9613_003278</name>
</gene>
<dbReference type="PANTHER" id="PTHR13593">
    <property type="match status" value="1"/>
</dbReference>
<reference evidence="2 3" key="1">
    <citation type="submission" date="2019-12" db="EMBL/GenBank/DDBJ databases">
        <authorList>
            <person name="Floudas D."/>
            <person name="Bentzer J."/>
            <person name="Ahren D."/>
            <person name="Johansson T."/>
            <person name="Persson P."/>
            <person name="Tunlid A."/>
        </authorList>
    </citation>
    <scope>NUCLEOTIDE SEQUENCE [LARGE SCALE GENOMIC DNA]</scope>
    <source>
        <strain evidence="2 3">CBS 102.39</strain>
    </source>
</reference>
<evidence type="ECO:0000313" key="2">
    <source>
        <dbReference type="EMBL" id="KAF4614784.1"/>
    </source>
</evidence>